<dbReference type="Proteomes" id="UP000054018">
    <property type="component" value="Unassembled WGS sequence"/>
</dbReference>
<dbReference type="HOGENOM" id="CLU_2109951_0_0_1"/>
<evidence type="ECO:0000313" key="2">
    <source>
        <dbReference type="EMBL" id="KIK30461.1"/>
    </source>
</evidence>
<name>A0A0C9ZLV6_9AGAM</name>
<gene>
    <name evidence="2" type="ORF">PISMIDRAFT_670484</name>
</gene>
<feature type="compositionally biased region" description="Polar residues" evidence="1">
    <location>
        <begin position="58"/>
        <end position="73"/>
    </location>
</feature>
<reference evidence="3" key="2">
    <citation type="submission" date="2015-01" db="EMBL/GenBank/DDBJ databases">
        <title>Evolutionary Origins and Diversification of the Mycorrhizal Mutualists.</title>
        <authorList>
            <consortium name="DOE Joint Genome Institute"/>
            <consortium name="Mycorrhizal Genomics Consortium"/>
            <person name="Kohler A."/>
            <person name="Kuo A."/>
            <person name="Nagy L.G."/>
            <person name="Floudas D."/>
            <person name="Copeland A."/>
            <person name="Barry K.W."/>
            <person name="Cichocki N."/>
            <person name="Veneault-Fourrey C."/>
            <person name="LaButti K."/>
            <person name="Lindquist E.A."/>
            <person name="Lipzen A."/>
            <person name="Lundell T."/>
            <person name="Morin E."/>
            <person name="Murat C."/>
            <person name="Riley R."/>
            <person name="Ohm R."/>
            <person name="Sun H."/>
            <person name="Tunlid A."/>
            <person name="Henrissat B."/>
            <person name="Grigoriev I.V."/>
            <person name="Hibbett D.S."/>
            <person name="Martin F."/>
        </authorList>
    </citation>
    <scope>NUCLEOTIDE SEQUENCE [LARGE SCALE GENOMIC DNA]</scope>
    <source>
        <strain evidence="3">441</strain>
    </source>
</reference>
<sequence>MDGSKSNAANGSFEVSTSNGSTSRIFRIRGSVLSSATAPSSSQVSLAASGRAADAGNVSPSMSTGSRQPSTSANCLNQSALAQNSLVSGSFHFLSYPPPTHTSHQLRLILLASLT</sequence>
<dbReference type="EMBL" id="KN833686">
    <property type="protein sequence ID" value="KIK30461.1"/>
    <property type="molecule type" value="Genomic_DNA"/>
</dbReference>
<dbReference type="AlphaFoldDB" id="A0A0C9ZLV6"/>
<organism evidence="2 3">
    <name type="scientific">Pisolithus microcarpus 441</name>
    <dbReference type="NCBI Taxonomy" id="765257"/>
    <lineage>
        <taxon>Eukaryota</taxon>
        <taxon>Fungi</taxon>
        <taxon>Dikarya</taxon>
        <taxon>Basidiomycota</taxon>
        <taxon>Agaricomycotina</taxon>
        <taxon>Agaricomycetes</taxon>
        <taxon>Agaricomycetidae</taxon>
        <taxon>Boletales</taxon>
        <taxon>Sclerodermatineae</taxon>
        <taxon>Pisolithaceae</taxon>
        <taxon>Pisolithus</taxon>
    </lineage>
</organism>
<evidence type="ECO:0000313" key="3">
    <source>
        <dbReference type="Proteomes" id="UP000054018"/>
    </source>
</evidence>
<feature type="region of interest" description="Disordered" evidence="1">
    <location>
        <begin position="48"/>
        <end position="73"/>
    </location>
</feature>
<feature type="region of interest" description="Disordered" evidence="1">
    <location>
        <begin position="1"/>
        <end position="20"/>
    </location>
</feature>
<proteinExistence type="predicted"/>
<reference evidence="2 3" key="1">
    <citation type="submission" date="2014-04" db="EMBL/GenBank/DDBJ databases">
        <authorList>
            <consortium name="DOE Joint Genome Institute"/>
            <person name="Kuo A."/>
            <person name="Kohler A."/>
            <person name="Costa M.D."/>
            <person name="Nagy L.G."/>
            <person name="Floudas D."/>
            <person name="Copeland A."/>
            <person name="Barry K.W."/>
            <person name="Cichocki N."/>
            <person name="Veneault-Fourrey C."/>
            <person name="LaButti K."/>
            <person name="Lindquist E.A."/>
            <person name="Lipzen A."/>
            <person name="Lundell T."/>
            <person name="Morin E."/>
            <person name="Murat C."/>
            <person name="Sun H."/>
            <person name="Tunlid A."/>
            <person name="Henrissat B."/>
            <person name="Grigoriev I.V."/>
            <person name="Hibbett D.S."/>
            <person name="Martin F."/>
            <person name="Nordberg H.P."/>
            <person name="Cantor M.N."/>
            <person name="Hua S.X."/>
        </authorList>
    </citation>
    <scope>NUCLEOTIDE SEQUENCE [LARGE SCALE GENOMIC DNA]</scope>
    <source>
        <strain evidence="2 3">441</strain>
    </source>
</reference>
<accession>A0A0C9ZLV6</accession>
<evidence type="ECO:0000256" key="1">
    <source>
        <dbReference type="SAM" id="MobiDB-lite"/>
    </source>
</evidence>
<protein>
    <submittedName>
        <fullName evidence="2">Uncharacterized protein</fullName>
    </submittedName>
</protein>
<keyword evidence="3" id="KW-1185">Reference proteome</keyword>